<dbReference type="Pfam" id="PF00226">
    <property type="entry name" value="DnaJ"/>
    <property type="match status" value="1"/>
</dbReference>
<dbReference type="FunFam" id="2.60.260.20:FF:000013">
    <property type="entry name" value="DnaJ subfamily B member 11"/>
    <property type="match status" value="1"/>
</dbReference>
<dbReference type="Proteomes" id="UP000324907">
    <property type="component" value="Unassembled WGS sequence"/>
</dbReference>
<evidence type="ECO:0000313" key="4">
    <source>
        <dbReference type="EMBL" id="KAA0166179.1"/>
    </source>
</evidence>
<proteinExistence type="predicted"/>
<dbReference type="Gene3D" id="2.60.260.20">
    <property type="entry name" value="Urease metallochaperone UreE, N-terminal domain"/>
    <property type="match status" value="2"/>
</dbReference>
<dbReference type="GO" id="GO:0006457">
    <property type="term" value="P:protein folding"/>
    <property type="evidence" value="ECO:0007669"/>
    <property type="project" value="InterPro"/>
</dbReference>
<dbReference type="InterPro" id="IPR036869">
    <property type="entry name" value="J_dom_sf"/>
</dbReference>
<sequence>MLIGRAALLLVVAFASAVLAEADLYNVLGVEEDASPSQIKKAYRKLSLKYHPDKNQGNEEAAAKFAEINEAYDVLSDEDKRILYDHGGMDAVKQEAAPQHASPFDMLFGGGQRQQGGKRRSMKKGNDARLEVEASLEDLYNSGEVSARIQRNIVCRGCKGKSSGKCARCNRCPNEVRMVQRQVAPGMVMQMQEEVPSEHRCRMESKQLTAVIEKGMPDGAEITFERESEQRPGMIPGDVIFRIKQRSHPRFRRDNNDLHHDMTISLREALIGFRKTIQHLDGHEVVVETTAVTRPGQVIKMDGEGMPVHNVPSQSGDLYVTITVAFPRELTQAQHTAVASIF</sequence>
<evidence type="ECO:0000313" key="3">
    <source>
        <dbReference type="EMBL" id="KAA0158361.1"/>
    </source>
</evidence>
<dbReference type="InterPro" id="IPR002939">
    <property type="entry name" value="DnaJ_C"/>
</dbReference>
<dbReference type="InterPro" id="IPR018253">
    <property type="entry name" value="DnaJ_domain_CS"/>
</dbReference>
<dbReference type="InterPro" id="IPR008971">
    <property type="entry name" value="HSP40/DnaJ_pept-bd"/>
</dbReference>
<dbReference type="InterPro" id="IPR001623">
    <property type="entry name" value="DnaJ_domain"/>
</dbReference>
<dbReference type="Pfam" id="PF01556">
    <property type="entry name" value="DnaJ_C"/>
    <property type="match status" value="1"/>
</dbReference>
<dbReference type="CDD" id="cd10747">
    <property type="entry name" value="DnaJ_C"/>
    <property type="match status" value="1"/>
</dbReference>
<dbReference type="EMBL" id="VLTL01000041">
    <property type="protein sequence ID" value="KAA0166179.1"/>
    <property type="molecule type" value="Genomic_DNA"/>
</dbReference>
<keyword evidence="1" id="KW-0732">Signal</keyword>
<comment type="caution">
    <text evidence="3">The sequence shown here is derived from an EMBL/GenBank/DDBJ whole genome shotgun (WGS) entry which is preliminary data.</text>
</comment>
<evidence type="ECO:0000259" key="2">
    <source>
        <dbReference type="PROSITE" id="PS50076"/>
    </source>
</evidence>
<feature type="domain" description="J" evidence="2">
    <location>
        <begin position="23"/>
        <end position="88"/>
    </location>
</feature>
<evidence type="ECO:0000313" key="6">
    <source>
        <dbReference type="Proteomes" id="UP000325113"/>
    </source>
</evidence>
<accession>A0A5A8D304</accession>
<dbReference type="Proteomes" id="UP000325113">
    <property type="component" value="Unassembled WGS sequence"/>
</dbReference>
<dbReference type="GO" id="GO:0051082">
    <property type="term" value="F:unfolded protein binding"/>
    <property type="evidence" value="ECO:0007669"/>
    <property type="project" value="InterPro"/>
</dbReference>
<evidence type="ECO:0000313" key="5">
    <source>
        <dbReference type="Proteomes" id="UP000324907"/>
    </source>
</evidence>
<feature type="signal peptide" evidence="1">
    <location>
        <begin position="1"/>
        <end position="22"/>
    </location>
</feature>
<dbReference type="PROSITE" id="PS50076">
    <property type="entry name" value="DNAJ_2"/>
    <property type="match status" value="1"/>
</dbReference>
<dbReference type="PANTHER" id="PTHR43888">
    <property type="entry name" value="DNAJ-LIKE-2, ISOFORM A-RELATED"/>
    <property type="match status" value="1"/>
</dbReference>
<dbReference type="EMBL" id="VLTM01000068">
    <property type="protein sequence ID" value="KAA0158361.1"/>
    <property type="molecule type" value="Genomic_DNA"/>
</dbReference>
<dbReference type="GO" id="GO:0030544">
    <property type="term" value="F:Hsp70 protein binding"/>
    <property type="evidence" value="ECO:0007669"/>
    <property type="project" value="InterPro"/>
</dbReference>
<dbReference type="PROSITE" id="PS00636">
    <property type="entry name" value="DNAJ_1"/>
    <property type="match status" value="1"/>
</dbReference>
<dbReference type="InterPro" id="IPR044713">
    <property type="entry name" value="DNJA1/2-like"/>
</dbReference>
<dbReference type="CDD" id="cd06257">
    <property type="entry name" value="DnaJ"/>
    <property type="match status" value="1"/>
</dbReference>
<dbReference type="PRINTS" id="PR00625">
    <property type="entry name" value="JDOMAIN"/>
</dbReference>
<evidence type="ECO:0000256" key="1">
    <source>
        <dbReference type="SAM" id="SignalP"/>
    </source>
</evidence>
<organism evidence="3 6">
    <name type="scientific">Cafeteria roenbergensis</name>
    <name type="common">Marine flagellate</name>
    <dbReference type="NCBI Taxonomy" id="33653"/>
    <lineage>
        <taxon>Eukaryota</taxon>
        <taxon>Sar</taxon>
        <taxon>Stramenopiles</taxon>
        <taxon>Bigyra</taxon>
        <taxon>Opalozoa</taxon>
        <taxon>Bicosoecida</taxon>
        <taxon>Cafeteriaceae</taxon>
        <taxon>Cafeteria</taxon>
    </lineage>
</organism>
<gene>
    <name evidence="4" type="ORF">FNF28_03227</name>
    <name evidence="3" type="ORF">FNF31_05431</name>
</gene>
<dbReference type="AlphaFoldDB" id="A0A5A8D304"/>
<protein>
    <recommendedName>
        <fullName evidence="2">J domain-containing protein</fullName>
    </recommendedName>
</protein>
<feature type="chain" id="PRO_5033844665" description="J domain-containing protein" evidence="1">
    <location>
        <begin position="23"/>
        <end position="342"/>
    </location>
</feature>
<dbReference type="SUPFAM" id="SSF49493">
    <property type="entry name" value="HSP40/DnaJ peptide-binding domain"/>
    <property type="match status" value="2"/>
</dbReference>
<dbReference type="Gene3D" id="1.10.287.110">
    <property type="entry name" value="DnaJ domain"/>
    <property type="match status" value="1"/>
</dbReference>
<dbReference type="SUPFAM" id="SSF46565">
    <property type="entry name" value="Chaperone J-domain"/>
    <property type="match status" value="1"/>
</dbReference>
<reference evidence="5 6" key="1">
    <citation type="submission" date="2019-07" db="EMBL/GenBank/DDBJ databases">
        <title>Genomes of Cafeteria roenbergensis.</title>
        <authorList>
            <person name="Fischer M.G."/>
            <person name="Hackl T."/>
            <person name="Roman M."/>
        </authorList>
    </citation>
    <scope>NUCLEOTIDE SEQUENCE [LARGE SCALE GENOMIC DNA]</scope>
    <source>
        <strain evidence="3 6">Cflag</strain>
        <strain evidence="4 5">RCC970-E3</strain>
    </source>
</reference>
<name>A0A5A8D304_CAFRO</name>
<dbReference type="SMART" id="SM00271">
    <property type="entry name" value="DnaJ"/>
    <property type="match status" value="1"/>
</dbReference>